<comment type="similarity">
    <text evidence="2 14">Belongs to the potassium channel family. Plant (TC 1.A.1.4) subfamily.</text>
</comment>
<dbReference type="FunFam" id="2.60.120.10:FF:000074">
    <property type="entry name" value="Potassium channel KAT2"/>
    <property type="match status" value="1"/>
</dbReference>
<dbReference type="SUPFAM" id="SSF48403">
    <property type="entry name" value="Ankyrin repeat"/>
    <property type="match status" value="1"/>
</dbReference>
<keyword evidence="3 14" id="KW-0813">Transport</keyword>
<feature type="transmembrane region" description="Helical" evidence="14">
    <location>
        <begin position="266"/>
        <end position="291"/>
    </location>
</feature>
<evidence type="ECO:0000313" key="18">
    <source>
        <dbReference type="Proteomes" id="UP000283530"/>
    </source>
</evidence>
<feature type="repeat" description="ANK" evidence="13">
    <location>
        <begin position="620"/>
        <end position="652"/>
    </location>
</feature>
<dbReference type="PROSITE" id="PS50297">
    <property type="entry name" value="ANK_REP_REGION"/>
    <property type="match status" value="2"/>
</dbReference>
<dbReference type="SMART" id="SM00100">
    <property type="entry name" value="cNMP"/>
    <property type="match status" value="1"/>
</dbReference>
<reference evidence="17 18" key="1">
    <citation type="journal article" date="2019" name="Nat. Plants">
        <title>Stout camphor tree genome fills gaps in understanding of flowering plant genome evolution.</title>
        <authorList>
            <person name="Chaw S.M."/>
            <person name="Liu Y.C."/>
            <person name="Wu Y.W."/>
            <person name="Wang H.Y."/>
            <person name="Lin C.I."/>
            <person name="Wu C.S."/>
            <person name="Ke H.M."/>
            <person name="Chang L.Y."/>
            <person name="Hsu C.Y."/>
            <person name="Yang H.T."/>
            <person name="Sudianto E."/>
            <person name="Hsu M.H."/>
            <person name="Wu K.P."/>
            <person name="Wang L.N."/>
            <person name="Leebens-Mack J.H."/>
            <person name="Tsai I.J."/>
        </authorList>
    </citation>
    <scope>NUCLEOTIDE SEQUENCE [LARGE SCALE GENOMIC DNA]</scope>
    <source>
        <strain evidence="18">cv. Chaw 1501</strain>
        <tissue evidence="17">Young leaves</tissue>
    </source>
</reference>
<evidence type="ECO:0000256" key="1">
    <source>
        <dbReference type="ARBA" id="ARBA00004141"/>
    </source>
</evidence>
<keyword evidence="10 14" id="KW-0406">Ion transport</keyword>
<evidence type="ECO:0000256" key="9">
    <source>
        <dbReference type="ARBA" id="ARBA00022989"/>
    </source>
</evidence>
<dbReference type="Gene3D" id="1.25.40.20">
    <property type="entry name" value="Ankyrin repeat-containing domain"/>
    <property type="match status" value="1"/>
</dbReference>
<dbReference type="GO" id="GO:0005249">
    <property type="term" value="F:voltage-gated potassium channel activity"/>
    <property type="evidence" value="ECO:0007669"/>
    <property type="project" value="UniProtKB-UniRule"/>
</dbReference>
<keyword evidence="8 14" id="KW-0630">Potassium</keyword>
<dbReference type="InterPro" id="IPR045319">
    <property type="entry name" value="KAT/AKT"/>
</dbReference>
<evidence type="ECO:0000256" key="2">
    <source>
        <dbReference type="ARBA" id="ARBA00007929"/>
    </source>
</evidence>
<evidence type="ECO:0000256" key="10">
    <source>
        <dbReference type="ARBA" id="ARBA00023065"/>
    </source>
</evidence>
<dbReference type="PRINTS" id="PR01463">
    <property type="entry name" value="EAGCHANLFMLY"/>
</dbReference>
<keyword evidence="9 14" id="KW-1133">Transmembrane helix</keyword>
<dbReference type="InterPro" id="IPR000595">
    <property type="entry name" value="cNMP-bd_dom"/>
</dbReference>
<dbReference type="EMBL" id="QPKB01000004">
    <property type="protein sequence ID" value="RWR82237.1"/>
    <property type="molecule type" value="Genomic_DNA"/>
</dbReference>
<dbReference type="InterPro" id="IPR003938">
    <property type="entry name" value="K_chnl_volt-dep_EAG/ELK/ERG"/>
</dbReference>
<keyword evidence="11 14" id="KW-0472">Membrane</keyword>
<keyword evidence="6 14" id="KW-0631">Potassium channel</keyword>
<evidence type="ECO:0000256" key="5">
    <source>
        <dbReference type="ARBA" id="ARBA00022692"/>
    </source>
</evidence>
<dbReference type="Proteomes" id="UP000283530">
    <property type="component" value="Unassembled WGS sequence"/>
</dbReference>
<evidence type="ECO:0000256" key="13">
    <source>
        <dbReference type="PROSITE-ProRule" id="PRU00023"/>
    </source>
</evidence>
<evidence type="ECO:0000256" key="8">
    <source>
        <dbReference type="ARBA" id="ARBA00022958"/>
    </source>
</evidence>
<dbReference type="PANTHER" id="PTHR45743:SF21">
    <property type="entry name" value="POTASSIUM CHANNEL AKT2_3"/>
    <property type="match status" value="1"/>
</dbReference>
<dbReference type="Gene3D" id="1.10.287.70">
    <property type="match status" value="1"/>
</dbReference>
<dbReference type="Pfam" id="PF00520">
    <property type="entry name" value="Ion_trans"/>
    <property type="match status" value="1"/>
</dbReference>
<feature type="transmembrane region" description="Helical" evidence="14">
    <location>
        <begin position="168"/>
        <end position="188"/>
    </location>
</feature>
<dbReference type="PROSITE" id="PS50088">
    <property type="entry name" value="ANK_REPEAT"/>
    <property type="match status" value="3"/>
</dbReference>
<keyword evidence="4 14" id="KW-0633">Potassium transport</keyword>
<dbReference type="InterPro" id="IPR014710">
    <property type="entry name" value="RmlC-like_jellyroll"/>
</dbReference>
<dbReference type="AlphaFoldDB" id="A0A443NUL5"/>
<evidence type="ECO:0000259" key="15">
    <source>
        <dbReference type="PROSITE" id="PS50042"/>
    </source>
</evidence>
<comment type="domain">
    <text evidence="14">The segment S4 is probably the voltage-sensor and is characterized by a series of positively charged amino acids. The pore-forming region H5 is enclosed by the transmembrane segments S5 and S6 in the Shaker-type (1P/6TM) and contains the GYGD signature motif which seems to be involved in potassium selectivity.</text>
</comment>
<proteinExistence type="inferred from homology"/>
<dbReference type="PANTHER" id="PTHR45743">
    <property type="entry name" value="POTASSIUM CHANNEL AKT1"/>
    <property type="match status" value="1"/>
</dbReference>
<comment type="caution">
    <text evidence="14">Lacks conserved residue(s) required for the propagation of feature annotation.</text>
</comment>
<dbReference type="SMART" id="SM00248">
    <property type="entry name" value="ANK"/>
    <property type="match status" value="5"/>
</dbReference>
<dbReference type="PROSITE" id="PS50042">
    <property type="entry name" value="CNMP_BINDING_3"/>
    <property type="match status" value="1"/>
</dbReference>
<dbReference type="CDD" id="cd00038">
    <property type="entry name" value="CAP_ED"/>
    <property type="match status" value="1"/>
</dbReference>
<gene>
    <name evidence="17" type="ORF">CKAN_01095000</name>
</gene>
<comment type="function">
    <text evidence="14">Potassium channel.</text>
</comment>
<evidence type="ECO:0000256" key="3">
    <source>
        <dbReference type="ARBA" id="ARBA00022448"/>
    </source>
</evidence>
<dbReference type="PRINTS" id="PR01415">
    <property type="entry name" value="ANKYRIN"/>
</dbReference>
<organism evidence="17 18">
    <name type="scientific">Cinnamomum micranthum f. kanehirae</name>
    <dbReference type="NCBI Taxonomy" id="337451"/>
    <lineage>
        <taxon>Eukaryota</taxon>
        <taxon>Viridiplantae</taxon>
        <taxon>Streptophyta</taxon>
        <taxon>Embryophyta</taxon>
        <taxon>Tracheophyta</taxon>
        <taxon>Spermatophyta</taxon>
        <taxon>Magnoliopsida</taxon>
        <taxon>Magnoliidae</taxon>
        <taxon>Laurales</taxon>
        <taxon>Lauraceae</taxon>
        <taxon>Cinnamomum</taxon>
    </lineage>
</organism>
<accession>A0A443NUL5</accession>
<dbReference type="SUPFAM" id="SSF51206">
    <property type="entry name" value="cAMP-binding domain-like"/>
    <property type="match status" value="1"/>
</dbReference>
<evidence type="ECO:0000313" key="17">
    <source>
        <dbReference type="EMBL" id="RWR82237.1"/>
    </source>
</evidence>
<dbReference type="OrthoDB" id="426293at2759"/>
<protein>
    <recommendedName>
        <fullName evidence="14">Potassium channel</fullName>
    </recommendedName>
</protein>
<evidence type="ECO:0000256" key="4">
    <source>
        <dbReference type="ARBA" id="ARBA00022538"/>
    </source>
</evidence>
<keyword evidence="13" id="KW-0040">ANK repeat</keyword>
<dbReference type="Gene3D" id="2.60.120.10">
    <property type="entry name" value="Jelly Rolls"/>
    <property type="match status" value="1"/>
</dbReference>
<dbReference type="FunFam" id="1.10.287.70:FF:000123">
    <property type="entry name" value="Potassium channel KAT3"/>
    <property type="match status" value="1"/>
</dbReference>
<dbReference type="InterPro" id="IPR021789">
    <property type="entry name" value="KHA_dom"/>
</dbReference>
<dbReference type="InterPro" id="IPR002110">
    <property type="entry name" value="Ankyrin_rpt"/>
</dbReference>
<feature type="repeat" description="ANK" evidence="13">
    <location>
        <begin position="684"/>
        <end position="716"/>
    </location>
</feature>
<keyword evidence="7 14" id="KW-0851">Voltage-gated channel</keyword>
<dbReference type="InterPro" id="IPR036770">
    <property type="entry name" value="Ankyrin_rpt-contain_sf"/>
</dbReference>
<evidence type="ECO:0000256" key="6">
    <source>
        <dbReference type="ARBA" id="ARBA00022826"/>
    </source>
</evidence>
<comment type="caution">
    <text evidence="17">The sequence shown here is derived from an EMBL/GenBank/DDBJ whole genome shotgun (WGS) entry which is preliminary data.</text>
</comment>
<dbReference type="SUPFAM" id="SSF81324">
    <property type="entry name" value="Voltage-gated potassium channels"/>
    <property type="match status" value="1"/>
</dbReference>
<feature type="transmembrane region" description="Helical" evidence="14">
    <location>
        <begin position="350"/>
        <end position="372"/>
    </location>
</feature>
<dbReference type="Pfam" id="PF11834">
    <property type="entry name" value="KHA"/>
    <property type="match status" value="1"/>
</dbReference>
<dbReference type="Pfam" id="PF12796">
    <property type="entry name" value="Ank_2"/>
    <property type="match status" value="2"/>
</dbReference>
<sequence length="895" mass="101874">MYDTTIGPISSSWFWVSFYEPNWTTFISCTHHHYFRSSSSSPLPTRAERFGTPSQVYPMRSTSDSNSGSGFHMKGGFWTSHGESGLGRDDELNLGNLSKLIIPPLGMSSYNQTQINATGKIILPMDSRYRCWETFMVILVGYSAWVYLFEIAFMNFTPRGGLYIADNVVNLFFAIDIVLTFFVAYIDSRTQLLIRDSRKIAVRYLSTWFVMDLASTIPFQALSYLFTGKIKAGLPYSFLGILRLWRLRKVKQLFTRLEKDIRYNYFWIRCLRLLCVTLFLVHCAGCLYYLLADRYPHQGRTWIGSVIPNFREENLWIRYISSLYWSITTMTTVGYGDLHAVNTVEMIFNILYMLFNLGLTAYLIGNMTNLVVEGTRRTMEFRNSVEAASNFGCRNHLPPRLKEQILGYMCLRFRAETLNQQQLMEQLPKSICKSICQHLFLPTVKHIYLFKGVSHEVLLLLVTEMKPEYIPPREDVIMQNEPPNDVYIVVSGEVEIVVCDTEGERVVGTLTSGDIFGEISALCNRPQCYTYRTKTLSQLLKLNKNTLIDAMQTKQDDNKIILKNFLQHCRKVKDLRSEDSFLDDGESEPQDILTVAASGNSTLLEELLKAGMDPDIGDSKGRTPLHIAASKGYEDCVLVLLKHSCNVNVQDVNGNTPLWDSIAAKHNSIFTLLYHFAYISNPNVGGDLFCLAAKRNDISTVKELLKHGLDIDSKNQQGLTALQIAIFEMHLDMANFLIMNGANVDDAYTHAKTSSEMASEDQGRFPLAALEEMVRKREVGHQIMVLEIPPSVPMKQEHMSFLSRNNGHHPRVSIYRGHPLLRDSCSEAGKLIRLPSTFEELKKIAGEKLGFNTVNAAVTNEEGAEVDSVEVIRDNDKLFFIEKEDFYRGYGKVYN</sequence>
<evidence type="ECO:0000256" key="11">
    <source>
        <dbReference type="ARBA" id="ARBA00023136"/>
    </source>
</evidence>
<comment type="subunit">
    <text evidence="14">The potassium channel is composed of a homo- or heterotetrameric complex of pore-forming subunits.</text>
</comment>
<dbReference type="PROSITE" id="PS51490">
    <property type="entry name" value="KHA"/>
    <property type="match status" value="1"/>
</dbReference>
<dbReference type="InterPro" id="IPR005821">
    <property type="entry name" value="Ion_trans_dom"/>
</dbReference>
<dbReference type="GO" id="GO:0034702">
    <property type="term" value="C:monoatomic ion channel complex"/>
    <property type="evidence" value="ECO:0007669"/>
    <property type="project" value="UniProtKB-KW"/>
</dbReference>
<evidence type="ECO:0000256" key="7">
    <source>
        <dbReference type="ARBA" id="ARBA00022882"/>
    </source>
</evidence>
<feature type="repeat" description="ANK" evidence="13">
    <location>
        <begin position="717"/>
        <end position="749"/>
    </location>
</feature>
<dbReference type="Pfam" id="PF00027">
    <property type="entry name" value="cNMP_binding"/>
    <property type="match status" value="1"/>
</dbReference>
<name>A0A443NUL5_9MAGN</name>
<keyword evidence="18" id="KW-1185">Reference proteome</keyword>
<comment type="subcellular location">
    <subcellularLocation>
        <location evidence="1 14">Membrane</location>
        <topology evidence="1 14">Multi-pass membrane protein</topology>
    </subcellularLocation>
</comment>
<dbReference type="InterPro" id="IPR018490">
    <property type="entry name" value="cNMP-bd_dom_sf"/>
</dbReference>
<evidence type="ECO:0000256" key="14">
    <source>
        <dbReference type="RuleBase" id="RU369015"/>
    </source>
</evidence>
<feature type="domain" description="Cyclic nucleotide-binding" evidence="15">
    <location>
        <begin position="449"/>
        <end position="568"/>
    </location>
</feature>
<comment type="domain">
    <text evidence="14">The KHA domain (rich in hydrophobic and acidic residues) present in the C-terminal part is likely to be important for tetramerization.</text>
</comment>
<evidence type="ECO:0000259" key="16">
    <source>
        <dbReference type="PROSITE" id="PS51490"/>
    </source>
</evidence>
<feature type="domain" description="KHA" evidence="16">
    <location>
        <begin position="811"/>
        <end position="895"/>
    </location>
</feature>
<evidence type="ECO:0000256" key="12">
    <source>
        <dbReference type="ARBA" id="ARBA00023303"/>
    </source>
</evidence>
<keyword evidence="12 14" id="KW-0407">Ion channel</keyword>
<feature type="transmembrane region" description="Helical" evidence="14">
    <location>
        <begin position="135"/>
        <end position="156"/>
    </location>
</feature>
<keyword evidence="5 14" id="KW-0812">Transmembrane</keyword>
<dbReference type="STRING" id="337451.A0A443NUL5"/>